<evidence type="ECO:0000259" key="7">
    <source>
        <dbReference type="SMART" id="SM00803"/>
    </source>
</evidence>
<reference evidence="8" key="2">
    <citation type="submission" date="2021-01" db="UniProtKB">
        <authorList>
            <consortium name="EnsemblMetazoa"/>
        </authorList>
    </citation>
    <scope>IDENTIFICATION</scope>
</reference>
<evidence type="ECO:0000256" key="2">
    <source>
        <dbReference type="ARBA" id="ARBA00007688"/>
    </source>
</evidence>
<dbReference type="Pfam" id="PF02969">
    <property type="entry name" value="TAF"/>
    <property type="match status" value="1"/>
</dbReference>
<keyword evidence="5" id="KW-0539">Nucleus</keyword>
<dbReference type="InParanoid" id="A0A7M7RD55"/>
<dbReference type="GO" id="GO:0051123">
    <property type="term" value="P:RNA polymerase II preinitiation complex assembly"/>
    <property type="evidence" value="ECO:0000318"/>
    <property type="project" value="GO_Central"/>
</dbReference>
<dbReference type="CDD" id="cd08050">
    <property type="entry name" value="TAF6C"/>
    <property type="match status" value="1"/>
</dbReference>
<name>A0A7M7RD55_STRPU</name>
<dbReference type="GO" id="GO:0000124">
    <property type="term" value="C:SAGA complex"/>
    <property type="evidence" value="ECO:0007669"/>
    <property type="project" value="InterPro"/>
</dbReference>
<dbReference type="OrthoDB" id="6621890at2759"/>
<evidence type="ECO:0000256" key="1">
    <source>
        <dbReference type="ARBA" id="ARBA00004123"/>
    </source>
</evidence>
<evidence type="ECO:0000313" key="8">
    <source>
        <dbReference type="EnsemblMetazoa" id="XP_783285"/>
    </source>
</evidence>
<dbReference type="GO" id="GO:0005669">
    <property type="term" value="C:transcription factor TFIID complex"/>
    <property type="evidence" value="ECO:0007669"/>
    <property type="project" value="InterPro"/>
</dbReference>
<dbReference type="PANTHER" id="PTHR10221">
    <property type="entry name" value="TRANSCRIPTION INITIATION FACTOR TFIID SUBUNIT 6"/>
    <property type="match status" value="1"/>
</dbReference>
<dbReference type="GeneID" id="577999"/>
<dbReference type="CDD" id="cd22932">
    <property type="entry name" value="HFD_TAF6L"/>
    <property type="match status" value="1"/>
</dbReference>
<dbReference type="InterPro" id="IPR004823">
    <property type="entry name" value="TAF_TATA-bd_Histone-like_dom"/>
</dbReference>
<dbReference type="InterPro" id="IPR037796">
    <property type="entry name" value="TAF6"/>
</dbReference>
<dbReference type="GO" id="GO:0016251">
    <property type="term" value="F:RNA polymerase II general transcription initiation factor activity"/>
    <property type="evidence" value="ECO:0007669"/>
    <property type="project" value="InterPro"/>
</dbReference>
<dbReference type="InterPro" id="IPR046344">
    <property type="entry name" value="TAF6_C_sf"/>
</dbReference>
<keyword evidence="9" id="KW-1185">Reference proteome</keyword>
<dbReference type="CTD" id="10629"/>
<accession>A0A7M7RD55</accession>
<comment type="similarity">
    <text evidence="2">Belongs to the TAF6 family.</text>
</comment>
<dbReference type="RefSeq" id="XP_783285.3">
    <property type="nucleotide sequence ID" value="XM_778192.4"/>
</dbReference>
<dbReference type="FunFam" id="1.10.20.10:FF:000040">
    <property type="entry name" value="TAF6-like RNA polymerase II p300/CBP-associated factor-associated factor 65 kDa subunit 6L"/>
    <property type="match status" value="1"/>
</dbReference>
<keyword evidence="4" id="KW-0804">Transcription</keyword>
<dbReference type="Pfam" id="PF07571">
    <property type="entry name" value="TAF6_C"/>
    <property type="match status" value="1"/>
</dbReference>
<dbReference type="GO" id="GO:0046695">
    <property type="term" value="C:SLIK (SAGA-like) complex"/>
    <property type="evidence" value="ECO:0007669"/>
    <property type="project" value="InterPro"/>
</dbReference>
<evidence type="ECO:0000256" key="5">
    <source>
        <dbReference type="ARBA" id="ARBA00023242"/>
    </source>
</evidence>
<dbReference type="SMART" id="SM00803">
    <property type="entry name" value="TAF"/>
    <property type="match status" value="1"/>
</dbReference>
<dbReference type="Gene3D" id="1.25.40.770">
    <property type="entry name" value="TAF6, C-terminal HEAT repeat domain"/>
    <property type="match status" value="1"/>
</dbReference>
<reference evidence="9" key="1">
    <citation type="submission" date="2015-02" db="EMBL/GenBank/DDBJ databases">
        <title>Genome sequencing for Strongylocentrotus purpuratus.</title>
        <authorList>
            <person name="Murali S."/>
            <person name="Liu Y."/>
            <person name="Vee V."/>
            <person name="English A."/>
            <person name="Wang M."/>
            <person name="Skinner E."/>
            <person name="Han Y."/>
            <person name="Muzny D.M."/>
            <person name="Worley K.C."/>
            <person name="Gibbs R.A."/>
        </authorList>
    </citation>
    <scope>NUCLEOTIDE SEQUENCE</scope>
</reference>
<feature type="compositionally biased region" description="Basic residues" evidence="6">
    <location>
        <begin position="567"/>
        <end position="583"/>
    </location>
</feature>
<evidence type="ECO:0000313" key="9">
    <source>
        <dbReference type="Proteomes" id="UP000007110"/>
    </source>
</evidence>
<dbReference type="SUPFAM" id="SSF48371">
    <property type="entry name" value="ARM repeat"/>
    <property type="match status" value="1"/>
</dbReference>
<dbReference type="FunCoup" id="A0A7M7RD55">
    <property type="interactions" value="458"/>
</dbReference>
<dbReference type="EnsemblMetazoa" id="XM_778192">
    <property type="protein sequence ID" value="XP_783285"/>
    <property type="gene ID" value="LOC577999"/>
</dbReference>
<keyword evidence="3" id="KW-0805">Transcription regulation</keyword>
<evidence type="ECO:0000256" key="6">
    <source>
        <dbReference type="SAM" id="MobiDB-lite"/>
    </source>
</evidence>
<evidence type="ECO:0000256" key="3">
    <source>
        <dbReference type="ARBA" id="ARBA00023015"/>
    </source>
</evidence>
<dbReference type="KEGG" id="spu:577999"/>
<dbReference type="AlphaFoldDB" id="A0A7M7RD55"/>
<dbReference type="OMA" id="QKCRFSP"/>
<dbReference type="InterPro" id="IPR016024">
    <property type="entry name" value="ARM-type_fold"/>
</dbReference>
<dbReference type="GO" id="GO:0046982">
    <property type="term" value="F:protein heterodimerization activity"/>
    <property type="evidence" value="ECO:0007669"/>
    <property type="project" value="InterPro"/>
</dbReference>
<dbReference type="SUPFAM" id="SSF47113">
    <property type="entry name" value="Histone-fold"/>
    <property type="match status" value="1"/>
</dbReference>
<dbReference type="InterPro" id="IPR011442">
    <property type="entry name" value="TAF6_C"/>
</dbReference>
<comment type="subcellular location">
    <subcellularLocation>
        <location evidence="1">Nucleus</location>
    </subcellularLocation>
</comment>
<feature type="region of interest" description="Disordered" evidence="6">
    <location>
        <begin position="529"/>
        <end position="583"/>
    </location>
</feature>
<dbReference type="InterPro" id="IPR009072">
    <property type="entry name" value="Histone-fold"/>
</dbReference>
<sequence length="583" mass="65113">MADSKPQVKEEKPKATDDKKYAIFSKDSIKTMAESAGHERLSEETAAILAEDVCYRLREAVQASAQFMKHSKRKRMTSDDVNKALRWSDVEPIHGYGSNEPAVFRQIKDTNLYFVEDRELSLSEIAMDTKIPNSAGNTSLKANWLALEGVHKTVVQSSDPGQAAAEGIQKILGVQGQGMTHSMEMLSSDQVTYYQHIIKAILGTDEEAKKVVLIDLQTNSKIAGLLPYLVNFVSAGVKVVSLELYQLTGLLYIIDALLRNQFIYLGPYMIQLVSTVMYCILEPLAVSINPLNDHWGLRDYAARLLLPILRCSKESKSKFYHQMLTAFQEVMKDPARPLCTYYGAVMGLIALGPQAVEDVLCPRLSSYWPTLQQVLEDTSITRVKEDGHKVHGALLTAAETLLRHKFHKGEKDIDPPSQTSSPCDSPRNMPEFAFGTASYVTQLSAASGNLNPHLKEKPPRKHNNFIELYSELYSYFGDSLSVRLGIESDSLQVLEKLDKHMEHTASLQDLVNERVTFDGTMFRQHRVKNAGKVLPIPSKPRTSNPELPKTSGKLPSKSPGQKLQTSRTRHGKMSKRFRSRSGG</sequence>
<dbReference type="Gene3D" id="1.10.20.10">
    <property type="entry name" value="Histone, subunit A"/>
    <property type="match status" value="1"/>
</dbReference>
<protein>
    <recommendedName>
        <fullName evidence="7">TATA box binding protein associated factor (TAF) histone-like fold domain-containing protein</fullName>
    </recommendedName>
</protein>
<dbReference type="Proteomes" id="UP000007110">
    <property type="component" value="Unassembled WGS sequence"/>
</dbReference>
<evidence type="ECO:0000256" key="4">
    <source>
        <dbReference type="ARBA" id="ARBA00023163"/>
    </source>
</evidence>
<feature type="region of interest" description="Disordered" evidence="6">
    <location>
        <begin position="407"/>
        <end position="427"/>
    </location>
</feature>
<proteinExistence type="inferred from homology"/>
<dbReference type="PANTHER" id="PTHR10221:SF22">
    <property type="entry name" value="TAF6-LIKE RNA POLYMERASE II P300_CBP-ASSOCIATED FACTOR-ASSOCIATED FACTOR 65 KDA SUBUNIT 6L"/>
    <property type="match status" value="1"/>
</dbReference>
<organism evidence="8 9">
    <name type="scientific">Strongylocentrotus purpuratus</name>
    <name type="common">Purple sea urchin</name>
    <dbReference type="NCBI Taxonomy" id="7668"/>
    <lineage>
        <taxon>Eukaryota</taxon>
        <taxon>Metazoa</taxon>
        <taxon>Echinodermata</taxon>
        <taxon>Eleutherozoa</taxon>
        <taxon>Echinozoa</taxon>
        <taxon>Echinoidea</taxon>
        <taxon>Euechinoidea</taxon>
        <taxon>Echinacea</taxon>
        <taxon>Camarodonta</taxon>
        <taxon>Echinidea</taxon>
        <taxon>Strongylocentrotidae</taxon>
        <taxon>Strongylocentrotus</taxon>
    </lineage>
</organism>
<feature type="domain" description="TATA box binding protein associated factor (TAF) histone-like fold" evidence="7">
    <location>
        <begin position="22"/>
        <end position="86"/>
    </location>
</feature>
<dbReference type="GO" id="GO:0003713">
    <property type="term" value="F:transcription coactivator activity"/>
    <property type="evidence" value="ECO:0000318"/>
    <property type="project" value="GO_Central"/>
</dbReference>